<evidence type="ECO:0000313" key="2">
    <source>
        <dbReference type="Proteomes" id="UP000541444"/>
    </source>
</evidence>
<proteinExistence type="predicted"/>
<keyword evidence="2" id="KW-1185">Reference proteome</keyword>
<accession>A0A7J7NC52</accession>
<dbReference type="EMBL" id="JACGCM010000922">
    <property type="protein sequence ID" value="KAF6164663.1"/>
    <property type="molecule type" value="Genomic_DNA"/>
</dbReference>
<dbReference type="PANTHER" id="PTHR46872:SF10">
    <property type="entry name" value="MYB-LIKE DOMAIN-CONTAINING PROTEIN"/>
    <property type="match status" value="1"/>
</dbReference>
<dbReference type="Proteomes" id="UP000541444">
    <property type="component" value="Unassembled WGS sequence"/>
</dbReference>
<organism evidence="1 2">
    <name type="scientific">Kingdonia uniflora</name>
    <dbReference type="NCBI Taxonomy" id="39325"/>
    <lineage>
        <taxon>Eukaryota</taxon>
        <taxon>Viridiplantae</taxon>
        <taxon>Streptophyta</taxon>
        <taxon>Embryophyta</taxon>
        <taxon>Tracheophyta</taxon>
        <taxon>Spermatophyta</taxon>
        <taxon>Magnoliopsida</taxon>
        <taxon>Ranunculales</taxon>
        <taxon>Circaeasteraceae</taxon>
        <taxon>Kingdonia</taxon>
    </lineage>
</organism>
<dbReference type="PANTHER" id="PTHR46872">
    <property type="entry name" value="DNA BINDING PROTEIN"/>
    <property type="match status" value="1"/>
</dbReference>
<gene>
    <name evidence="1" type="ORF">GIB67_014184</name>
</gene>
<sequence>MTVLRVRLLVNYKQEKHIGSTLLNVDKLSDPYFSRLKTEVFVDPFNPKASSHKIQPQTQLQKARKVLSQRKTEFLRGKCKRNQLLQELDNQRFTGLSVSSSIPCLIDYGDSDNSFDGILHNKESFIRSQNNVYQSLPSQADKLELIGSSSNNKAIIIILDSDNDSFSDSNFMTLKNSTFGRQGSFSIKDVYSINTSNIINPVKLTQLDNELSSLFKSDDSITPSRSTTCIKHHINEERKRLQSKLGRAFSIWRFDEMGEGVSDLWTHRQQESFSTLMKMNSGFETESFLKMAMQLFPCKSRENIVSYYFNVIILRRMRKQARLTYLAIDSDNDEVEERSRKSQKLACKYLI</sequence>
<evidence type="ECO:0000313" key="1">
    <source>
        <dbReference type="EMBL" id="KAF6164663.1"/>
    </source>
</evidence>
<dbReference type="AlphaFoldDB" id="A0A7J7NC52"/>
<reference evidence="1 2" key="1">
    <citation type="journal article" date="2020" name="IScience">
        <title>Genome Sequencing of the Endangered Kingdonia uniflora (Circaeasteraceae, Ranunculales) Reveals Potential Mechanisms of Evolutionary Specialization.</title>
        <authorList>
            <person name="Sun Y."/>
            <person name="Deng T."/>
            <person name="Zhang A."/>
            <person name="Moore M.J."/>
            <person name="Landis J.B."/>
            <person name="Lin N."/>
            <person name="Zhang H."/>
            <person name="Zhang X."/>
            <person name="Huang J."/>
            <person name="Zhang X."/>
            <person name="Sun H."/>
            <person name="Wang H."/>
        </authorList>
    </citation>
    <scope>NUCLEOTIDE SEQUENCE [LARGE SCALE GENOMIC DNA]</scope>
    <source>
        <strain evidence="1">TB1705</strain>
        <tissue evidence="1">Leaf</tissue>
    </source>
</reference>
<name>A0A7J7NC52_9MAGN</name>
<protein>
    <recommendedName>
        <fullName evidence="3">ELM2 domain-containing protein</fullName>
    </recommendedName>
</protein>
<dbReference type="OrthoDB" id="1938526at2759"/>
<comment type="caution">
    <text evidence="1">The sequence shown here is derived from an EMBL/GenBank/DDBJ whole genome shotgun (WGS) entry which is preliminary data.</text>
</comment>
<evidence type="ECO:0008006" key="3">
    <source>
        <dbReference type="Google" id="ProtNLM"/>
    </source>
</evidence>